<organism evidence="9 10">
    <name type="scientific">Clostridium frigidicarnis</name>
    <dbReference type="NCBI Taxonomy" id="84698"/>
    <lineage>
        <taxon>Bacteria</taxon>
        <taxon>Bacillati</taxon>
        <taxon>Bacillota</taxon>
        <taxon>Clostridia</taxon>
        <taxon>Eubacteriales</taxon>
        <taxon>Clostridiaceae</taxon>
        <taxon>Clostridium</taxon>
    </lineage>
</organism>
<feature type="transmembrane region" description="Helical" evidence="7">
    <location>
        <begin position="250"/>
        <end position="268"/>
    </location>
</feature>
<evidence type="ECO:0000313" key="10">
    <source>
        <dbReference type="Proteomes" id="UP000198619"/>
    </source>
</evidence>
<dbReference type="Gene3D" id="1.10.3720.10">
    <property type="entry name" value="MetI-like"/>
    <property type="match status" value="1"/>
</dbReference>
<feature type="transmembrane region" description="Helical" evidence="7">
    <location>
        <begin position="81"/>
        <end position="105"/>
    </location>
</feature>
<evidence type="ECO:0000256" key="5">
    <source>
        <dbReference type="ARBA" id="ARBA00022989"/>
    </source>
</evidence>
<feature type="transmembrane region" description="Helical" evidence="7">
    <location>
        <begin position="140"/>
        <end position="159"/>
    </location>
</feature>
<dbReference type="RefSeq" id="WP_177199471.1">
    <property type="nucleotide sequence ID" value="NZ_FOKI01000043.1"/>
</dbReference>
<reference evidence="9 10" key="1">
    <citation type="submission" date="2016-10" db="EMBL/GenBank/DDBJ databases">
        <authorList>
            <person name="de Groot N.N."/>
        </authorList>
    </citation>
    <scope>NUCLEOTIDE SEQUENCE [LARGE SCALE GENOMIC DNA]</scope>
    <source>
        <strain evidence="9 10">DSM 12271</strain>
    </source>
</reference>
<dbReference type="InterPro" id="IPR035906">
    <property type="entry name" value="MetI-like_sf"/>
</dbReference>
<feature type="transmembrane region" description="Helical" evidence="7">
    <location>
        <begin position="112"/>
        <end position="134"/>
    </location>
</feature>
<dbReference type="GO" id="GO:0055085">
    <property type="term" value="P:transmembrane transport"/>
    <property type="evidence" value="ECO:0007669"/>
    <property type="project" value="InterPro"/>
</dbReference>
<dbReference type="InterPro" id="IPR025966">
    <property type="entry name" value="OppC_N"/>
</dbReference>
<dbReference type="InterPro" id="IPR050366">
    <property type="entry name" value="BP-dependent_transpt_permease"/>
</dbReference>
<protein>
    <submittedName>
        <fullName evidence="9">Peptide/nickel transport system permease protein</fullName>
    </submittedName>
</protein>
<comment type="subcellular location">
    <subcellularLocation>
        <location evidence="1 7">Cell membrane</location>
        <topology evidence="1 7">Multi-pass membrane protein</topology>
    </subcellularLocation>
</comment>
<feature type="transmembrane region" description="Helical" evidence="7">
    <location>
        <begin position="16"/>
        <end position="38"/>
    </location>
</feature>
<dbReference type="PROSITE" id="PS50928">
    <property type="entry name" value="ABC_TM1"/>
    <property type="match status" value="1"/>
</dbReference>
<evidence type="ECO:0000256" key="7">
    <source>
        <dbReference type="RuleBase" id="RU363032"/>
    </source>
</evidence>
<keyword evidence="5 7" id="KW-1133">Transmembrane helix</keyword>
<feature type="transmembrane region" description="Helical" evidence="7">
    <location>
        <begin position="190"/>
        <end position="212"/>
    </location>
</feature>
<evidence type="ECO:0000256" key="4">
    <source>
        <dbReference type="ARBA" id="ARBA00022692"/>
    </source>
</evidence>
<sequence length="281" mass="30657">MNIKNKKFKLLLKNKRALFGCVFLILIILISLFGVLVVTHDRDYINTAISNTPPSLEHLLGTDDLGRDILIRLIYGGRVSLAVGIGATFISLTIGVILGAVAGYFGGIIDIVIMVLVDIFMCLPFFIIAIILASLIGPSVWNSVIIIGCLGWTTIARIVRGQVLALKERQFIEAGRCIGMDSMDIILKHIIPNIISPIIVYATLGIAGAILAEAGLSYLGMGVKQPIPSWGNMLSTARNMKSLMMYWWEWAPAGVMVFLTILSINFIGDGLRDVINPKSKE</sequence>
<dbReference type="PANTHER" id="PTHR43386">
    <property type="entry name" value="OLIGOPEPTIDE TRANSPORT SYSTEM PERMEASE PROTEIN APPC"/>
    <property type="match status" value="1"/>
</dbReference>
<keyword evidence="2 7" id="KW-0813">Transport</keyword>
<feature type="domain" description="ABC transmembrane type-1" evidence="8">
    <location>
        <begin position="77"/>
        <end position="268"/>
    </location>
</feature>
<keyword evidence="6 7" id="KW-0472">Membrane</keyword>
<dbReference type="STRING" id="84698.SAMN04488528_10436"/>
<dbReference type="SUPFAM" id="SSF161098">
    <property type="entry name" value="MetI-like"/>
    <property type="match status" value="1"/>
</dbReference>
<dbReference type="EMBL" id="FOKI01000043">
    <property type="protein sequence ID" value="SFB40047.1"/>
    <property type="molecule type" value="Genomic_DNA"/>
</dbReference>
<dbReference type="Pfam" id="PF00528">
    <property type="entry name" value="BPD_transp_1"/>
    <property type="match status" value="1"/>
</dbReference>
<gene>
    <name evidence="9" type="ORF">SAMN04488528_10436</name>
</gene>
<dbReference type="GO" id="GO:0005886">
    <property type="term" value="C:plasma membrane"/>
    <property type="evidence" value="ECO:0007669"/>
    <property type="project" value="UniProtKB-SubCell"/>
</dbReference>
<dbReference type="Proteomes" id="UP000198619">
    <property type="component" value="Unassembled WGS sequence"/>
</dbReference>
<accession>A0A1I1AQ25</accession>
<evidence type="ECO:0000256" key="2">
    <source>
        <dbReference type="ARBA" id="ARBA00022448"/>
    </source>
</evidence>
<dbReference type="InterPro" id="IPR053523">
    <property type="entry name" value="Oligopeptide_permease_AppC"/>
</dbReference>
<evidence type="ECO:0000256" key="6">
    <source>
        <dbReference type="ARBA" id="ARBA00023136"/>
    </source>
</evidence>
<evidence type="ECO:0000256" key="1">
    <source>
        <dbReference type="ARBA" id="ARBA00004651"/>
    </source>
</evidence>
<proteinExistence type="inferred from homology"/>
<dbReference type="NCBIfam" id="NF045476">
    <property type="entry name" value="Opp4C"/>
    <property type="match status" value="1"/>
</dbReference>
<keyword evidence="3" id="KW-1003">Cell membrane</keyword>
<dbReference type="PANTHER" id="PTHR43386:SF1">
    <property type="entry name" value="D,D-DIPEPTIDE TRANSPORT SYSTEM PERMEASE PROTEIN DDPC-RELATED"/>
    <property type="match status" value="1"/>
</dbReference>
<keyword evidence="4 7" id="KW-0812">Transmembrane</keyword>
<name>A0A1I1AQ25_9CLOT</name>
<keyword evidence="10" id="KW-1185">Reference proteome</keyword>
<evidence type="ECO:0000256" key="3">
    <source>
        <dbReference type="ARBA" id="ARBA00022475"/>
    </source>
</evidence>
<dbReference type="InterPro" id="IPR000515">
    <property type="entry name" value="MetI-like"/>
</dbReference>
<dbReference type="CDD" id="cd06261">
    <property type="entry name" value="TM_PBP2"/>
    <property type="match status" value="1"/>
</dbReference>
<evidence type="ECO:0000259" key="8">
    <source>
        <dbReference type="PROSITE" id="PS50928"/>
    </source>
</evidence>
<evidence type="ECO:0000313" key="9">
    <source>
        <dbReference type="EMBL" id="SFB40047.1"/>
    </source>
</evidence>
<comment type="similarity">
    <text evidence="7">Belongs to the binding-protein-dependent transport system permease family.</text>
</comment>
<dbReference type="AlphaFoldDB" id="A0A1I1AQ25"/>
<dbReference type="Pfam" id="PF12911">
    <property type="entry name" value="OppC_N"/>
    <property type="match status" value="1"/>
</dbReference>